<reference evidence="3 4" key="1">
    <citation type="submission" date="2023-06" db="EMBL/GenBank/DDBJ databases">
        <title>Novel species in genus Planococcus.</title>
        <authorList>
            <person name="Ning S."/>
        </authorList>
    </citation>
    <scope>NUCLEOTIDE SEQUENCE [LARGE SCALE GENOMIC DNA]</scope>
    <source>
        <strain evidence="3 4">N028</strain>
    </source>
</reference>
<gene>
    <name evidence="3" type="ORF">QWY14_10295</name>
</gene>
<feature type="transmembrane region" description="Helical" evidence="1">
    <location>
        <begin position="122"/>
        <end position="143"/>
    </location>
</feature>
<keyword evidence="4" id="KW-1185">Reference proteome</keyword>
<organism evidence="3 4">
    <name type="scientific">Planococcus shixiaomingii</name>
    <dbReference type="NCBI Taxonomy" id="3058393"/>
    <lineage>
        <taxon>Bacteria</taxon>
        <taxon>Bacillati</taxon>
        <taxon>Bacillota</taxon>
        <taxon>Bacilli</taxon>
        <taxon>Bacillales</taxon>
        <taxon>Caryophanaceae</taxon>
        <taxon>Planococcus</taxon>
    </lineage>
</organism>
<feature type="transmembrane region" description="Helical" evidence="1">
    <location>
        <begin position="12"/>
        <end position="30"/>
    </location>
</feature>
<dbReference type="InterPro" id="IPR003675">
    <property type="entry name" value="Rce1/LyrA-like_dom"/>
</dbReference>
<evidence type="ECO:0000313" key="3">
    <source>
        <dbReference type="EMBL" id="MDN7242191.1"/>
    </source>
</evidence>
<keyword evidence="1" id="KW-1133">Transmembrane helix</keyword>
<evidence type="ECO:0000259" key="2">
    <source>
        <dbReference type="Pfam" id="PF02517"/>
    </source>
</evidence>
<evidence type="ECO:0000313" key="4">
    <source>
        <dbReference type="Proteomes" id="UP001172055"/>
    </source>
</evidence>
<dbReference type="Proteomes" id="UP001172055">
    <property type="component" value="Unassembled WGS sequence"/>
</dbReference>
<accession>A0ABT8N2S9</accession>
<feature type="domain" description="CAAX prenyl protease 2/Lysostaphin resistance protein A-like" evidence="2">
    <location>
        <begin position="130"/>
        <end position="212"/>
    </location>
</feature>
<feature type="transmembrane region" description="Helical" evidence="1">
    <location>
        <begin position="200"/>
        <end position="216"/>
    </location>
</feature>
<protein>
    <submittedName>
        <fullName evidence="3">Type II CAAX endopeptidase family protein</fullName>
    </submittedName>
</protein>
<name>A0ABT8N2S9_9BACL</name>
<feature type="transmembrane region" description="Helical" evidence="1">
    <location>
        <begin position="164"/>
        <end position="188"/>
    </location>
</feature>
<dbReference type="RefSeq" id="WP_301723695.1">
    <property type="nucleotide sequence ID" value="NZ_JAUJWV010000001.1"/>
</dbReference>
<keyword evidence="1" id="KW-0472">Membrane</keyword>
<dbReference type="EMBL" id="JAUJWV010000001">
    <property type="protein sequence ID" value="MDN7242191.1"/>
    <property type="molecule type" value="Genomic_DNA"/>
</dbReference>
<feature type="transmembrane region" description="Helical" evidence="1">
    <location>
        <begin position="91"/>
        <end position="110"/>
    </location>
</feature>
<proteinExistence type="predicted"/>
<sequence length="218" mass="26010">MEIRNCWPNLLLKLRNIGLFMLFFAVVFLLQNTPYPHEFHFIAKQLDRIDFGRGFHPESSLVVIVFVFCIYYIFFKSTIKEYFSLKPFAHVKTYIGILLFLLVVFVIEHAESNFNYIFQFNFHPFFFSEYAILYLITAIITPIEEELVFRAPLLLLFKKKSRYVWLLFSCIWFTLIHQDSLFALIFSLGLSLLTLKYKNIWIPILAHVLWNSYALMSI</sequence>
<keyword evidence="1" id="KW-0812">Transmembrane</keyword>
<evidence type="ECO:0000256" key="1">
    <source>
        <dbReference type="SAM" id="Phobius"/>
    </source>
</evidence>
<dbReference type="Pfam" id="PF02517">
    <property type="entry name" value="Rce1-like"/>
    <property type="match status" value="1"/>
</dbReference>
<comment type="caution">
    <text evidence="3">The sequence shown here is derived from an EMBL/GenBank/DDBJ whole genome shotgun (WGS) entry which is preliminary data.</text>
</comment>
<feature type="transmembrane region" description="Helical" evidence="1">
    <location>
        <begin position="60"/>
        <end position="79"/>
    </location>
</feature>